<feature type="compositionally biased region" description="Pro residues" evidence="1">
    <location>
        <begin position="367"/>
        <end position="381"/>
    </location>
</feature>
<feature type="non-terminal residue" evidence="3">
    <location>
        <position position="1"/>
    </location>
</feature>
<feature type="region of interest" description="Disordered" evidence="1">
    <location>
        <begin position="319"/>
        <end position="394"/>
    </location>
</feature>
<evidence type="ECO:0000256" key="1">
    <source>
        <dbReference type="SAM" id="MobiDB-lite"/>
    </source>
</evidence>
<sequence length="394" mass="42065">DQARALLVAADKVRLGLAGSVRDFRLSEDCDGNADVLARDAHGGGIAYTGAPAEAVNYVSAHDNETLYDNTVWKMPPSLFSPEERARANWLCSAVVLLAHGVPFLHAGDEVLRSKSLDRDSYNSGDWFNALDFDGERSAFGSGLPPHSKNGEKWDLMRPLLEDPSLRPTREMAAATTAKLLELLRVRRSTPLIGLWDAADVLEKVTFPCCGPSQPPGVVVMQTRNGPPAGAAAGAAGTLCPNLARVVVVLSARLEECRVPVCPPGGGGLRLHPLQAASEDARTRTARFDSETGEVVSSGCRRVRGAAARQGGLARRWRRTPGGRRVPLDLRATGRGAAPRESCRGLPGQRLAARVSRSRLDSAPSLPRLPPTSPPPSPSRFPPLARRRSAGRAA</sequence>
<dbReference type="Pfam" id="PF11852">
    <property type="entry name" value="Pullul_strch_C"/>
    <property type="match status" value="1"/>
</dbReference>
<dbReference type="EMBL" id="CAUYUJ010022690">
    <property type="protein sequence ID" value="CAK0912029.1"/>
    <property type="molecule type" value="Genomic_DNA"/>
</dbReference>
<reference evidence="3" key="1">
    <citation type="submission" date="2023-10" db="EMBL/GenBank/DDBJ databases">
        <authorList>
            <person name="Chen Y."/>
            <person name="Shah S."/>
            <person name="Dougan E. K."/>
            <person name="Thang M."/>
            <person name="Chan C."/>
        </authorList>
    </citation>
    <scope>NUCLEOTIDE SEQUENCE [LARGE SCALE GENOMIC DNA]</scope>
</reference>
<protein>
    <recommendedName>
        <fullName evidence="2">Alpha-1,6-glucosidases pullulanase-type C-terminal domain-containing protein</fullName>
    </recommendedName>
</protein>
<gene>
    <name evidence="3" type="ORF">PCOR1329_LOCUS85713</name>
</gene>
<dbReference type="InterPro" id="IPR013780">
    <property type="entry name" value="Glyco_hydro_b"/>
</dbReference>
<evidence type="ECO:0000259" key="2">
    <source>
        <dbReference type="Pfam" id="PF11852"/>
    </source>
</evidence>
<name>A0ABN9YI78_9DINO</name>
<feature type="compositionally biased region" description="Basic residues" evidence="1">
    <location>
        <begin position="385"/>
        <end position="394"/>
    </location>
</feature>
<evidence type="ECO:0000313" key="3">
    <source>
        <dbReference type="EMBL" id="CAK0912029.1"/>
    </source>
</evidence>
<dbReference type="Gene3D" id="2.60.40.1180">
    <property type="entry name" value="Golgi alpha-mannosidase II"/>
    <property type="match status" value="1"/>
</dbReference>
<organism evidence="3 4">
    <name type="scientific">Prorocentrum cordatum</name>
    <dbReference type="NCBI Taxonomy" id="2364126"/>
    <lineage>
        <taxon>Eukaryota</taxon>
        <taxon>Sar</taxon>
        <taxon>Alveolata</taxon>
        <taxon>Dinophyceae</taxon>
        <taxon>Prorocentrales</taxon>
        <taxon>Prorocentraceae</taxon>
        <taxon>Prorocentrum</taxon>
    </lineage>
</organism>
<dbReference type="Gene3D" id="3.20.20.80">
    <property type="entry name" value="Glycosidases"/>
    <property type="match status" value="1"/>
</dbReference>
<evidence type="ECO:0000313" key="4">
    <source>
        <dbReference type="Proteomes" id="UP001189429"/>
    </source>
</evidence>
<accession>A0ABN9YI78</accession>
<dbReference type="InterPro" id="IPR024561">
    <property type="entry name" value="Pullul_strch_C"/>
</dbReference>
<dbReference type="InterPro" id="IPR017853">
    <property type="entry name" value="GH"/>
</dbReference>
<dbReference type="SUPFAM" id="SSF51445">
    <property type="entry name" value="(Trans)glycosidases"/>
    <property type="match status" value="1"/>
</dbReference>
<dbReference type="Proteomes" id="UP001189429">
    <property type="component" value="Unassembled WGS sequence"/>
</dbReference>
<keyword evidence="4" id="KW-1185">Reference proteome</keyword>
<feature type="domain" description="Alpha-1,6-glucosidases pullulanase-type C-terminal" evidence="2">
    <location>
        <begin position="138"/>
        <end position="295"/>
    </location>
</feature>
<proteinExistence type="predicted"/>
<comment type="caution">
    <text evidence="3">The sequence shown here is derived from an EMBL/GenBank/DDBJ whole genome shotgun (WGS) entry which is preliminary data.</text>
</comment>
<dbReference type="SUPFAM" id="SSF51011">
    <property type="entry name" value="Glycosyl hydrolase domain"/>
    <property type="match status" value="1"/>
</dbReference>
<dbReference type="PANTHER" id="PTHR43002">
    <property type="entry name" value="GLYCOGEN DEBRANCHING ENZYME"/>
    <property type="match status" value="1"/>
</dbReference>